<keyword evidence="4" id="KW-1185">Reference proteome</keyword>
<dbReference type="Proteomes" id="UP000310016">
    <property type="component" value="Unassembled WGS sequence"/>
</dbReference>
<proteinExistence type="predicted"/>
<reference evidence="3 4" key="1">
    <citation type="submission" date="2019-04" db="EMBL/GenBank/DDBJ databases">
        <title>Chitiniphilus eburnea sp. nov., a novel chitinolytic bacterium isolated from aquaculture sludge.</title>
        <authorList>
            <person name="Sheng M."/>
        </authorList>
    </citation>
    <scope>NUCLEOTIDE SEQUENCE [LARGE SCALE GENOMIC DNA]</scope>
    <source>
        <strain evidence="3 4">HX-2-15</strain>
    </source>
</reference>
<dbReference type="InterPro" id="IPR057087">
    <property type="entry name" value="Gp12-like"/>
</dbReference>
<evidence type="ECO:0000313" key="4">
    <source>
        <dbReference type="Proteomes" id="UP000310016"/>
    </source>
</evidence>
<dbReference type="AlphaFoldDB" id="A0A4U0Q5X1"/>
<dbReference type="Pfam" id="PF23961">
    <property type="entry name" value="Phage_tail_terminator_9"/>
    <property type="match status" value="1"/>
</dbReference>
<evidence type="ECO:0000259" key="2">
    <source>
        <dbReference type="Pfam" id="PF23961"/>
    </source>
</evidence>
<dbReference type="RefSeq" id="WP_136772495.1">
    <property type="nucleotide sequence ID" value="NZ_SUMF01000004.1"/>
</dbReference>
<accession>A0A4U0Q5X1</accession>
<sequence>MGNTSATGGYLTPEASPLPPQGDDLDAILQRAVVGMTGLPGAMVRPRWQPGNPKQPEAGVDWCAIGVGMIQPDDNSAMVHVGIEDGHDIYLRHEEIQLQCSFYGPNSMRYAALLRDGIYIPQNSEPLLPESMAFVRSTELRAAPDLINNQWIKRYDLDIWLRRQIRRRYPILNILSAPLNLQPD</sequence>
<comment type="caution">
    <text evidence="3">The sequence shown here is derived from an EMBL/GenBank/DDBJ whole genome shotgun (WGS) entry which is preliminary data.</text>
</comment>
<dbReference type="EMBL" id="SUMF01000004">
    <property type="protein sequence ID" value="TJZ75582.1"/>
    <property type="molecule type" value="Genomic_DNA"/>
</dbReference>
<organism evidence="3 4">
    <name type="scientific">Chitiniphilus eburneus</name>
    <dbReference type="NCBI Taxonomy" id="2571148"/>
    <lineage>
        <taxon>Bacteria</taxon>
        <taxon>Pseudomonadati</taxon>
        <taxon>Pseudomonadota</taxon>
        <taxon>Betaproteobacteria</taxon>
        <taxon>Neisseriales</taxon>
        <taxon>Chitinibacteraceae</taxon>
        <taxon>Chitiniphilus</taxon>
    </lineage>
</organism>
<dbReference type="OrthoDB" id="8446915at2"/>
<evidence type="ECO:0000256" key="1">
    <source>
        <dbReference type="SAM" id="MobiDB-lite"/>
    </source>
</evidence>
<evidence type="ECO:0000313" key="3">
    <source>
        <dbReference type="EMBL" id="TJZ75582.1"/>
    </source>
</evidence>
<name>A0A4U0Q5X1_9NEIS</name>
<gene>
    <name evidence="3" type="ORF">FAZ21_06610</name>
</gene>
<feature type="domain" description="Phage neck terminator protein gp12-like" evidence="2">
    <location>
        <begin position="23"/>
        <end position="178"/>
    </location>
</feature>
<protein>
    <recommendedName>
        <fullName evidence="2">Phage neck terminator protein gp12-like domain-containing protein</fullName>
    </recommendedName>
</protein>
<feature type="region of interest" description="Disordered" evidence="1">
    <location>
        <begin position="1"/>
        <end position="24"/>
    </location>
</feature>